<reference evidence="1 2" key="1">
    <citation type="submission" date="2024-02" db="EMBL/GenBank/DDBJ databases">
        <title>De novo assembly and annotation of 12 fungi associated with fruit tree decline syndrome in Ontario, Canada.</title>
        <authorList>
            <person name="Sulman M."/>
            <person name="Ellouze W."/>
            <person name="Ilyukhin E."/>
        </authorList>
    </citation>
    <scope>NUCLEOTIDE SEQUENCE [LARGE SCALE GENOMIC DNA]</scope>
    <source>
        <strain evidence="1 2">M11/M66-122</strain>
    </source>
</reference>
<evidence type="ECO:0008006" key="3">
    <source>
        <dbReference type="Google" id="ProtNLM"/>
    </source>
</evidence>
<dbReference type="AlphaFoldDB" id="A0AAN9YLZ0"/>
<proteinExistence type="predicted"/>
<keyword evidence="2" id="KW-1185">Reference proteome</keyword>
<dbReference type="EMBL" id="JAKJXP020000078">
    <property type="protein sequence ID" value="KAK7749136.1"/>
    <property type="molecule type" value="Genomic_DNA"/>
</dbReference>
<evidence type="ECO:0000313" key="2">
    <source>
        <dbReference type="Proteomes" id="UP001320420"/>
    </source>
</evidence>
<organism evidence="1 2">
    <name type="scientific">Diatrype stigma</name>
    <dbReference type="NCBI Taxonomy" id="117547"/>
    <lineage>
        <taxon>Eukaryota</taxon>
        <taxon>Fungi</taxon>
        <taxon>Dikarya</taxon>
        <taxon>Ascomycota</taxon>
        <taxon>Pezizomycotina</taxon>
        <taxon>Sordariomycetes</taxon>
        <taxon>Xylariomycetidae</taxon>
        <taxon>Xylariales</taxon>
        <taxon>Diatrypaceae</taxon>
        <taxon>Diatrype</taxon>
    </lineage>
</organism>
<name>A0AAN9YLZ0_9PEZI</name>
<protein>
    <recommendedName>
        <fullName evidence="3">BTB domain-containing protein</fullName>
    </recommendedName>
</protein>
<evidence type="ECO:0000313" key="1">
    <source>
        <dbReference type="EMBL" id="KAK7749136.1"/>
    </source>
</evidence>
<accession>A0AAN9YLZ0</accession>
<dbReference type="Proteomes" id="UP001320420">
    <property type="component" value="Unassembled WGS sequence"/>
</dbReference>
<comment type="caution">
    <text evidence="1">The sequence shown here is derived from an EMBL/GenBank/DDBJ whole genome shotgun (WGS) entry which is preliminary data.</text>
</comment>
<sequence>MKAPIAPPDNDWSLLDNEQLQELAKRIETTVDFDDGRGDTTLIVRKAGEEHLENDVKNFSAFKVSSAAMIRASPFWEKVFLGPFSEAQPGHMKVLNYIEDDTVNLEILLDIIHLRFNRIPPYVSLKSLAEMAALTDKFCATRIVGPWIWRWLDQLDQHGSEPQWIWISWEYGLEDIYDLPGTLPPTIEDKAIESRRTIVKDTLCGIYKYFNKLRRLAKGFDGERADYVGSVAKKYCDEGRRECVLTQIGAYFCGLENRGLWPEKDPSEILMSPDDLREILQSIFTMVNHPTIPRNVRYSHSCGRFKSIIDGLSESSPLLSMSGEQRARLAKQHGLWAFPNDHIQVEKQPRESSPPHKIRRYRRMG</sequence>
<gene>
    <name evidence="1" type="ORF">SLS62_008423</name>
</gene>